<keyword evidence="4" id="KW-1185">Reference proteome</keyword>
<evidence type="ECO:0000313" key="3">
    <source>
        <dbReference type="EMBL" id="KAK9828119.1"/>
    </source>
</evidence>
<dbReference type="AlphaFoldDB" id="A0AAW1R300"/>
<evidence type="ECO:0000256" key="1">
    <source>
        <dbReference type="SAM" id="MobiDB-lite"/>
    </source>
</evidence>
<evidence type="ECO:0000313" key="4">
    <source>
        <dbReference type="Proteomes" id="UP001445335"/>
    </source>
</evidence>
<organism evidence="3 4">
    <name type="scientific">Elliptochloris bilobata</name>
    <dbReference type="NCBI Taxonomy" id="381761"/>
    <lineage>
        <taxon>Eukaryota</taxon>
        <taxon>Viridiplantae</taxon>
        <taxon>Chlorophyta</taxon>
        <taxon>core chlorophytes</taxon>
        <taxon>Trebouxiophyceae</taxon>
        <taxon>Trebouxiophyceae incertae sedis</taxon>
        <taxon>Elliptochloris clade</taxon>
        <taxon>Elliptochloris</taxon>
    </lineage>
</organism>
<comment type="caution">
    <text evidence="3">The sequence shown here is derived from an EMBL/GenBank/DDBJ whole genome shotgun (WGS) entry which is preliminary data.</text>
</comment>
<reference evidence="3 4" key="1">
    <citation type="journal article" date="2024" name="Nat. Commun.">
        <title>Phylogenomics reveals the evolutionary origins of lichenization in chlorophyte algae.</title>
        <authorList>
            <person name="Puginier C."/>
            <person name="Libourel C."/>
            <person name="Otte J."/>
            <person name="Skaloud P."/>
            <person name="Haon M."/>
            <person name="Grisel S."/>
            <person name="Petersen M."/>
            <person name="Berrin J.G."/>
            <person name="Delaux P.M."/>
            <person name="Dal Grande F."/>
            <person name="Keller J."/>
        </authorList>
    </citation>
    <scope>NUCLEOTIDE SEQUENCE [LARGE SCALE GENOMIC DNA]</scope>
    <source>
        <strain evidence="3 4">SAG 245.80</strain>
    </source>
</reference>
<feature type="region of interest" description="Disordered" evidence="1">
    <location>
        <begin position="25"/>
        <end position="48"/>
    </location>
</feature>
<keyword evidence="2" id="KW-1133">Transmembrane helix</keyword>
<keyword evidence="2" id="KW-0472">Membrane</keyword>
<gene>
    <name evidence="3" type="ORF">WJX81_006861</name>
</gene>
<dbReference type="EMBL" id="JALJOU010000052">
    <property type="protein sequence ID" value="KAK9828119.1"/>
    <property type="molecule type" value="Genomic_DNA"/>
</dbReference>
<sequence>MPATVQRTTPAASGTNVPYNLSAAAPAPAPATNPVSSRRAAPTASGARVPYNLSDAAPAPAPAPAAAGYPRRTVPVSNGTHILYNVSVVAADGSPAPLPGGPLQPDQTLYTQQQQQQQPSGPLASNTPLITWITIAGGVVGAALVASSMLLATDLWAGRLPCCCCCRRRRPPPPEAGGRGRDGARELRLPVLVVMPGKEVVVAQRVSMDRSATTGAQLPVVDDYVFHKTSSTADQAGMSAMVEAQLAYWRSEATTLHRNGSQ</sequence>
<proteinExistence type="predicted"/>
<feature type="transmembrane region" description="Helical" evidence="2">
    <location>
        <begin position="129"/>
        <end position="151"/>
    </location>
</feature>
<evidence type="ECO:0000256" key="2">
    <source>
        <dbReference type="SAM" id="Phobius"/>
    </source>
</evidence>
<protein>
    <submittedName>
        <fullName evidence="3">Uncharacterized protein</fullName>
    </submittedName>
</protein>
<name>A0AAW1R300_9CHLO</name>
<accession>A0AAW1R300</accession>
<feature type="region of interest" description="Disordered" evidence="1">
    <location>
        <begin position="95"/>
        <end position="123"/>
    </location>
</feature>
<keyword evidence="2" id="KW-0812">Transmembrane</keyword>
<dbReference type="Proteomes" id="UP001445335">
    <property type="component" value="Unassembled WGS sequence"/>
</dbReference>